<proteinExistence type="predicted"/>
<name>A0A939EE19_9HYPH</name>
<dbReference type="NCBIfam" id="TIGR01681">
    <property type="entry name" value="HAD-SF-IIIC"/>
    <property type="match status" value="1"/>
</dbReference>
<evidence type="ECO:0000259" key="1">
    <source>
        <dbReference type="Pfam" id="PF21211"/>
    </source>
</evidence>
<sequence>MSDFSLKGLSWLPPAPNDFRKRGKSLVEGEENVQPNDLVRLGSCAMNVDQLTAFSKTIKKLENSGKLAALTKVKVALLSDGTTEHLIPAIEGSCPRHGFVAEVYAPAYGQAVQEALDPESGLAAFNPEVALVVSDYRSLGMSSPHFSAESASETVAIALSKIQAIVRALAHRGTTTILQTMPAPAEPWCGNYDRRIDGSISSMIEAFNRALFELASESSAVILDVANLAGQIGRSSWFDHSYWHRAKLPFSMDYVPLYADHVSRVLSAIRGKSRKCLVLDLDNTCWGGVIGDDGVEGIRLGQGSADGEAFLAIQSFALDLKKRGIVLAVVSKNEDAAARLPFREHPDMLLKEDDIAVFLANWNDKATNIQHVAKTLNIGTDALAFLDDNPAERQRVRQMLPEVAVPELPDDPAFYPSALAHAGYFETVGLSADDAKRPDQYKANAERAVALEQIGNYDDYLLSLDMTCSLQQFDKVGRTRIAQLINKSNQFNLTTRRYTEAQVASMETDPDIFDLQVRLVDKFGDNGMISVLIFKKGSQEWICDSWLMSCRVLGRRVEEAALSVVASAAKQSGAKYLVGEYLPTAKNAMVANHFQKLGFQADGEADPVGTLWRLDLETYEVPTLPMKLVLFDQHPEPISETI</sequence>
<protein>
    <submittedName>
        <fullName evidence="2">HAD family hydrolase</fullName>
    </submittedName>
</protein>
<reference evidence="2" key="1">
    <citation type="submission" date="2020-12" db="EMBL/GenBank/DDBJ databases">
        <title>Oil enriched cultivation method for isolating marine PHA-producing bacteria.</title>
        <authorList>
            <person name="Zheng W."/>
            <person name="Yu S."/>
            <person name="Huang Y."/>
        </authorList>
    </citation>
    <scope>NUCLEOTIDE SEQUENCE</scope>
    <source>
        <strain evidence="2">SY-2-12</strain>
    </source>
</reference>
<dbReference type="SUPFAM" id="SSF56784">
    <property type="entry name" value="HAD-like"/>
    <property type="match status" value="1"/>
</dbReference>
<keyword evidence="2" id="KW-0378">Hydrolase</keyword>
<feature type="domain" description="BF1531-like N-terminal" evidence="1">
    <location>
        <begin position="74"/>
        <end position="266"/>
    </location>
</feature>
<dbReference type="NCBIfam" id="TIGR01686">
    <property type="entry name" value="FkbH"/>
    <property type="match status" value="1"/>
</dbReference>
<evidence type="ECO:0000313" key="3">
    <source>
        <dbReference type="Proteomes" id="UP000664096"/>
    </source>
</evidence>
<dbReference type="Proteomes" id="UP000664096">
    <property type="component" value="Unassembled WGS sequence"/>
</dbReference>
<dbReference type="InterPro" id="IPR036514">
    <property type="entry name" value="SGNH_hydro_sf"/>
</dbReference>
<dbReference type="Gene3D" id="3.40.50.1000">
    <property type="entry name" value="HAD superfamily/HAD-like"/>
    <property type="match status" value="1"/>
</dbReference>
<dbReference type="InterPro" id="IPR023214">
    <property type="entry name" value="HAD_sf"/>
</dbReference>
<organism evidence="2 3">
    <name type="scientific">Roseibium aggregatum</name>
    <dbReference type="NCBI Taxonomy" id="187304"/>
    <lineage>
        <taxon>Bacteria</taxon>
        <taxon>Pseudomonadati</taxon>
        <taxon>Pseudomonadota</taxon>
        <taxon>Alphaproteobacteria</taxon>
        <taxon>Hyphomicrobiales</taxon>
        <taxon>Stappiaceae</taxon>
        <taxon>Roseibium</taxon>
    </lineage>
</organism>
<dbReference type="AlphaFoldDB" id="A0A939EE19"/>
<gene>
    <name evidence="2" type="ORF">JF539_05975</name>
</gene>
<dbReference type="RefSeq" id="WP_207139412.1">
    <property type="nucleotide sequence ID" value="NZ_JAEKJZ010000001.1"/>
</dbReference>
<dbReference type="GO" id="GO:0016788">
    <property type="term" value="F:hydrolase activity, acting on ester bonds"/>
    <property type="evidence" value="ECO:0007669"/>
    <property type="project" value="UniProtKB-ARBA"/>
</dbReference>
<dbReference type="Pfam" id="PF21211">
    <property type="entry name" value="FkbH_N"/>
    <property type="match status" value="1"/>
</dbReference>
<dbReference type="InterPro" id="IPR036412">
    <property type="entry name" value="HAD-like_sf"/>
</dbReference>
<dbReference type="Gene3D" id="3.40.50.1110">
    <property type="entry name" value="SGNH hydrolase"/>
    <property type="match status" value="1"/>
</dbReference>
<dbReference type="EMBL" id="JAEKJZ010000001">
    <property type="protein sequence ID" value="MBN9669879.1"/>
    <property type="molecule type" value="Genomic_DNA"/>
</dbReference>
<evidence type="ECO:0000313" key="2">
    <source>
        <dbReference type="EMBL" id="MBN9669879.1"/>
    </source>
</evidence>
<dbReference type="InterPro" id="IPR010037">
    <property type="entry name" value="FkbH_domain"/>
</dbReference>
<comment type="caution">
    <text evidence="2">The sequence shown here is derived from an EMBL/GenBank/DDBJ whole genome shotgun (WGS) entry which is preliminary data.</text>
</comment>
<dbReference type="InterPro" id="IPR049369">
    <property type="entry name" value="BF1531-like_N"/>
</dbReference>
<dbReference type="InterPro" id="IPR010033">
    <property type="entry name" value="HAD_SF_ppase_IIIC"/>
</dbReference>
<accession>A0A939EE19</accession>